<keyword evidence="2" id="KW-0732">Signal</keyword>
<feature type="transmembrane region" description="Helical" evidence="1">
    <location>
        <begin position="107"/>
        <end position="124"/>
    </location>
</feature>
<evidence type="ECO:0000256" key="2">
    <source>
        <dbReference type="SAM" id="SignalP"/>
    </source>
</evidence>
<keyword evidence="1" id="KW-0812">Transmembrane</keyword>
<reference evidence="3" key="1">
    <citation type="submission" date="2018-01" db="EMBL/GenBank/DDBJ databases">
        <title>An insight into the sialome of Amazonian anophelines.</title>
        <authorList>
            <person name="Ribeiro J.M."/>
            <person name="Scarpassa V."/>
            <person name="Calvo E."/>
        </authorList>
    </citation>
    <scope>NUCLEOTIDE SEQUENCE</scope>
</reference>
<dbReference type="AlphaFoldDB" id="A0A2M4D7A9"/>
<accession>A0A2M4D7A9</accession>
<organism evidence="3">
    <name type="scientific">Anopheles darlingi</name>
    <name type="common">Mosquito</name>
    <dbReference type="NCBI Taxonomy" id="43151"/>
    <lineage>
        <taxon>Eukaryota</taxon>
        <taxon>Metazoa</taxon>
        <taxon>Ecdysozoa</taxon>
        <taxon>Arthropoda</taxon>
        <taxon>Hexapoda</taxon>
        <taxon>Insecta</taxon>
        <taxon>Pterygota</taxon>
        <taxon>Neoptera</taxon>
        <taxon>Endopterygota</taxon>
        <taxon>Diptera</taxon>
        <taxon>Nematocera</taxon>
        <taxon>Culicoidea</taxon>
        <taxon>Culicidae</taxon>
        <taxon>Anophelinae</taxon>
        <taxon>Anopheles</taxon>
    </lineage>
</organism>
<proteinExistence type="predicted"/>
<keyword evidence="1" id="KW-0472">Membrane</keyword>
<name>A0A2M4D7A9_ANODA</name>
<dbReference type="EMBL" id="GGFL01009284">
    <property type="protein sequence ID" value="MBW73462.1"/>
    <property type="molecule type" value="Transcribed_RNA"/>
</dbReference>
<evidence type="ECO:0000256" key="1">
    <source>
        <dbReference type="SAM" id="Phobius"/>
    </source>
</evidence>
<feature type="signal peptide" evidence="2">
    <location>
        <begin position="1"/>
        <end position="20"/>
    </location>
</feature>
<keyword evidence="1" id="KW-1133">Transmembrane helix</keyword>
<protein>
    <recommendedName>
        <fullName evidence="4">Secreted protein</fullName>
    </recommendedName>
</protein>
<feature type="transmembrane region" description="Helical" evidence="1">
    <location>
        <begin position="77"/>
        <end position="100"/>
    </location>
</feature>
<evidence type="ECO:0000313" key="3">
    <source>
        <dbReference type="EMBL" id="MBW73462.1"/>
    </source>
</evidence>
<feature type="transmembrane region" description="Helical" evidence="1">
    <location>
        <begin position="130"/>
        <end position="147"/>
    </location>
</feature>
<evidence type="ECO:0008006" key="4">
    <source>
        <dbReference type="Google" id="ProtNLM"/>
    </source>
</evidence>
<feature type="chain" id="PRO_5014785783" description="Secreted protein" evidence="2">
    <location>
        <begin position="21"/>
        <end position="148"/>
    </location>
</feature>
<sequence length="148" mass="17092">MVMFLLRLIFLLVRFVILLCEQCRSIQHDYVRLQWNNFATVGIIIIIVNHHHHHHHSMASYGTGPSTIRPSSDPRSVLPPACTWALTFVVITGCQVWVVLLLIERHLIVLLTTIIVIISLRVRSARNLNFILLFFLLLRIAFCCRVGR</sequence>